<gene>
    <name evidence="1" type="ORF">Taro_010313</name>
</gene>
<keyword evidence="2" id="KW-1185">Reference proteome</keyword>
<dbReference type="EMBL" id="NMUH01000371">
    <property type="protein sequence ID" value="MQL77894.1"/>
    <property type="molecule type" value="Genomic_DNA"/>
</dbReference>
<organism evidence="1 2">
    <name type="scientific">Colocasia esculenta</name>
    <name type="common">Wild taro</name>
    <name type="synonym">Arum esculentum</name>
    <dbReference type="NCBI Taxonomy" id="4460"/>
    <lineage>
        <taxon>Eukaryota</taxon>
        <taxon>Viridiplantae</taxon>
        <taxon>Streptophyta</taxon>
        <taxon>Embryophyta</taxon>
        <taxon>Tracheophyta</taxon>
        <taxon>Spermatophyta</taxon>
        <taxon>Magnoliopsida</taxon>
        <taxon>Liliopsida</taxon>
        <taxon>Araceae</taxon>
        <taxon>Aroideae</taxon>
        <taxon>Colocasieae</taxon>
        <taxon>Colocasia</taxon>
    </lineage>
</organism>
<protein>
    <submittedName>
        <fullName evidence="1">Uncharacterized protein</fullName>
    </submittedName>
</protein>
<dbReference type="Proteomes" id="UP000652761">
    <property type="component" value="Unassembled WGS sequence"/>
</dbReference>
<sequence>KAFTQKESVSLANFKEKENDELVEKFETKEKPKGIFTGMSIIYITKPHSKKMSRTLCLLLPLQLSFTSTSVPGSRHQVLDVRWCSVLSVRALLRLVRKQTPQVVT</sequence>
<evidence type="ECO:0000313" key="2">
    <source>
        <dbReference type="Proteomes" id="UP000652761"/>
    </source>
</evidence>
<reference evidence="1" key="1">
    <citation type="submission" date="2017-07" db="EMBL/GenBank/DDBJ databases">
        <title>Taro Niue Genome Assembly and Annotation.</title>
        <authorList>
            <person name="Atibalentja N."/>
            <person name="Keating K."/>
            <person name="Fields C.J."/>
        </authorList>
    </citation>
    <scope>NUCLEOTIDE SEQUENCE</scope>
    <source>
        <strain evidence="1">Niue_2</strain>
        <tissue evidence="1">Leaf</tissue>
    </source>
</reference>
<feature type="non-terminal residue" evidence="1">
    <location>
        <position position="1"/>
    </location>
</feature>
<proteinExistence type="predicted"/>
<comment type="caution">
    <text evidence="1">The sequence shown here is derived from an EMBL/GenBank/DDBJ whole genome shotgun (WGS) entry which is preliminary data.</text>
</comment>
<feature type="non-terminal residue" evidence="1">
    <location>
        <position position="105"/>
    </location>
</feature>
<evidence type="ECO:0000313" key="1">
    <source>
        <dbReference type="EMBL" id="MQL77894.1"/>
    </source>
</evidence>
<name>A0A843U7Y0_COLES</name>
<accession>A0A843U7Y0</accession>
<dbReference type="AlphaFoldDB" id="A0A843U7Y0"/>